<protein>
    <submittedName>
        <fullName evidence="3">Protein of uncharacterized function (DUF2845)</fullName>
    </submittedName>
</protein>
<organism evidence="2 4">
    <name type="scientific">Legionella adelaidensis</name>
    <dbReference type="NCBI Taxonomy" id="45056"/>
    <lineage>
        <taxon>Bacteria</taxon>
        <taxon>Pseudomonadati</taxon>
        <taxon>Pseudomonadota</taxon>
        <taxon>Gammaproteobacteria</taxon>
        <taxon>Legionellales</taxon>
        <taxon>Legionellaceae</taxon>
        <taxon>Legionella</taxon>
    </lineage>
</organism>
<evidence type="ECO:0000256" key="1">
    <source>
        <dbReference type="SAM" id="SignalP"/>
    </source>
</evidence>
<reference evidence="2 4" key="1">
    <citation type="submission" date="2015-11" db="EMBL/GenBank/DDBJ databases">
        <title>Identification of large and diverse effector repertoires of 38 Legionella species.</title>
        <authorList>
            <person name="Burstein D."/>
            <person name="Amaro F."/>
            <person name="Zusman T."/>
            <person name="Lifshitz Z."/>
            <person name="Cohen O."/>
            <person name="Gilbert J.A."/>
            <person name="Pupko T."/>
            <person name="Shuman H.A."/>
            <person name="Segal G."/>
        </authorList>
    </citation>
    <scope>NUCLEOTIDE SEQUENCE [LARGE SCALE GENOMIC DNA]</scope>
    <source>
        <strain evidence="2 4">1762-AUS-E</strain>
    </source>
</reference>
<reference evidence="3 5" key="2">
    <citation type="submission" date="2018-12" db="EMBL/GenBank/DDBJ databases">
        <authorList>
            <consortium name="Pathogen Informatics"/>
        </authorList>
    </citation>
    <scope>NUCLEOTIDE SEQUENCE [LARGE SCALE GENOMIC DNA]</scope>
    <source>
        <strain evidence="3 5">NCTC12735</strain>
        <plasmid evidence="5">9</plasmid>
    </source>
</reference>
<dbReference type="InterPro" id="IPR021268">
    <property type="entry name" value="DUF2845"/>
</dbReference>
<gene>
    <name evidence="2" type="ORF">Lade_0079</name>
    <name evidence="3" type="ORF">NCTC12735_00376</name>
</gene>
<accession>A0A0W0R2Y3</accession>
<dbReference type="KEGG" id="ladl:NCTC12735_00376"/>
<evidence type="ECO:0000313" key="3">
    <source>
        <dbReference type="EMBL" id="VEH84757.1"/>
    </source>
</evidence>
<dbReference type="RefSeq" id="WP_058461185.1">
    <property type="nucleotide sequence ID" value="NZ_CAAAHS010000003.1"/>
</dbReference>
<name>A0A0W0R2Y3_9GAMM</name>
<feature type="signal peptide" evidence="1">
    <location>
        <begin position="1"/>
        <end position="20"/>
    </location>
</feature>
<evidence type="ECO:0000313" key="5">
    <source>
        <dbReference type="Proteomes" id="UP000281170"/>
    </source>
</evidence>
<proteinExistence type="predicted"/>
<dbReference type="Proteomes" id="UP000054859">
    <property type="component" value="Unassembled WGS sequence"/>
</dbReference>
<evidence type="ECO:0000313" key="2">
    <source>
        <dbReference type="EMBL" id="KTC65421.1"/>
    </source>
</evidence>
<dbReference type="PATRIC" id="fig|45056.6.peg.83"/>
<sequence length="190" mass="20673">MKTTYISFSLYFLLITSAFADSFYCPQHSAFINIGMTQDQVVAACGVPLSKQASNAPVTQRVPVKQLIYTTLNQGAVYPGLDNIYNMWSIPSGQTGVNVEVDIIDNKVANVRINGSSSNAVSLCGGTNIEIGSAENLVYQACGNPTMVNNTYINQPVPSNSKPEVWVYQVDQFHSPYSLTFVNGKLESID</sequence>
<evidence type="ECO:0000313" key="4">
    <source>
        <dbReference type="Proteomes" id="UP000054859"/>
    </source>
</evidence>
<keyword evidence="1" id="KW-0732">Signal</keyword>
<dbReference type="AlphaFoldDB" id="A0A0W0R2Y3"/>
<dbReference type="EMBL" id="LR134418">
    <property type="protein sequence ID" value="VEH84757.1"/>
    <property type="molecule type" value="Genomic_DNA"/>
</dbReference>
<keyword evidence="4" id="KW-1185">Reference proteome</keyword>
<dbReference type="OrthoDB" id="5642748at2"/>
<dbReference type="EMBL" id="LNKA01000001">
    <property type="protein sequence ID" value="KTC65421.1"/>
    <property type="molecule type" value="Genomic_DNA"/>
</dbReference>
<dbReference type="Proteomes" id="UP000281170">
    <property type="component" value="Plasmid 9"/>
</dbReference>
<feature type="chain" id="PRO_5036002939" evidence="1">
    <location>
        <begin position="21"/>
        <end position="190"/>
    </location>
</feature>
<dbReference type="STRING" id="45056.Lade_0079"/>
<dbReference type="Pfam" id="PF11006">
    <property type="entry name" value="DUF2845"/>
    <property type="match status" value="2"/>
</dbReference>
<keyword evidence="3" id="KW-0614">Plasmid</keyword>
<geneLocation type="plasmid" evidence="3 5">
    <name>9</name>
</geneLocation>